<accession>A0A1M6I8N6</accession>
<organism evidence="2 3">
    <name type="scientific">Desulfofundulus thermosubterraneus DSM 16057</name>
    <dbReference type="NCBI Taxonomy" id="1121432"/>
    <lineage>
        <taxon>Bacteria</taxon>
        <taxon>Bacillati</taxon>
        <taxon>Bacillota</taxon>
        <taxon>Clostridia</taxon>
        <taxon>Eubacteriales</taxon>
        <taxon>Peptococcaceae</taxon>
        <taxon>Desulfofundulus</taxon>
    </lineage>
</organism>
<proteinExistence type="predicted"/>
<reference evidence="3" key="1">
    <citation type="submission" date="2016-11" db="EMBL/GenBank/DDBJ databases">
        <authorList>
            <person name="Varghese N."/>
            <person name="Submissions S."/>
        </authorList>
    </citation>
    <scope>NUCLEOTIDE SEQUENCE [LARGE SCALE GENOMIC DNA]</scope>
    <source>
        <strain evidence="3">DSM 16057</strain>
    </source>
</reference>
<dbReference type="SUPFAM" id="SSF82649">
    <property type="entry name" value="SufE/NifU"/>
    <property type="match status" value="1"/>
</dbReference>
<evidence type="ECO:0000259" key="1">
    <source>
        <dbReference type="Pfam" id="PF01592"/>
    </source>
</evidence>
<dbReference type="Pfam" id="PF01592">
    <property type="entry name" value="NifU_N"/>
    <property type="match status" value="1"/>
</dbReference>
<protein>
    <submittedName>
        <fullName evidence="2">Nitrogen fixation protein NifU</fullName>
    </submittedName>
</protein>
<dbReference type="GO" id="GO:0005506">
    <property type="term" value="F:iron ion binding"/>
    <property type="evidence" value="ECO:0007669"/>
    <property type="project" value="InterPro"/>
</dbReference>
<name>A0A1M6I8N6_9FIRM</name>
<dbReference type="CDD" id="cd06664">
    <property type="entry name" value="IscU_like"/>
    <property type="match status" value="1"/>
</dbReference>
<dbReference type="STRING" id="1121432.SAMN02745219_02249"/>
<feature type="domain" description="NIF system FeS cluster assembly NifU N-terminal" evidence="1">
    <location>
        <begin position="20"/>
        <end position="138"/>
    </location>
</feature>
<dbReference type="PANTHER" id="PTHR10093">
    <property type="entry name" value="IRON-SULFUR CLUSTER ASSEMBLY ENZYME NIFU HOMOLOG"/>
    <property type="match status" value="1"/>
</dbReference>
<dbReference type="RefSeq" id="WP_072869686.1">
    <property type="nucleotide sequence ID" value="NZ_FQZM01000027.1"/>
</dbReference>
<dbReference type="InterPro" id="IPR002871">
    <property type="entry name" value="NIF_FeS_clus_asmbl_NifU_N"/>
</dbReference>
<dbReference type="GO" id="GO:0051536">
    <property type="term" value="F:iron-sulfur cluster binding"/>
    <property type="evidence" value="ECO:0007669"/>
    <property type="project" value="InterPro"/>
</dbReference>
<dbReference type="GO" id="GO:0016226">
    <property type="term" value="P:iron-sulfur cluster assembly"/>
    <property type="evidence" value="ECO:0007669"/>
    <property type="project" value="InterPro"/>
</dbReference>
<dbReference type="EMBL" id="FQZM01000027">
    <property type="protein sequence ID" value="SHJ30859.1"/>
    <property type="molecule type" value="Genomic_DNA"/>
</dbReference>
<keyword evidence="3" id="KW-1185">Reference proteome</keyword>
<evidence type="ECO:0000313" key="3">
    <source>
        <dbReference type="Proteomes" id="UP000184529"/>
    </source>
</evidence>
<dbReference type="AlphaFoldDB" id="A0A1M6I8N6"/>
<dbReference type="OrthoDB" id="9804157at2"/>
<sequence length="155" mass="16471">MSFDLDKLAAELQKKVWSQFSDVVIDHANNPRNIGSIEEADGYASVTGLCGDTIQIWLKVKDGIISQITFWTDGCGTTIAAGSMVTELARGKALPEALQITPRDVLDALGGLPEESVHCAFLAANTLHEAIKDYQKSQAGHFNGGQQAEPGAGGK</sequence>
<evidence type="ECO:0000313" key="2">
    <source>
        <dbReference type="EMBL" id="SHJ30859.1"/>
    </source>
</evidence>
<dbReference type="Gene3D" id="3.90.1010.10">
    <property type="match status" value="1"/>
</dbReference>
<gene>
    <name evidence="2" type="ORF">SAMN02745219_02249</name>
</gene>
<dbReference type="Proteomes" id="UP000184529">
    <property type="component" value="Unassembled WGS sequence"/>
</dbReference>